<protein>
    <recommendedName>
        <fullName evidence="1">Ribosome maturation factor RimP C-terminal domain-containing protein</fullName>
    </recommendedName>
</protein>
<comment type="caution">
    <text evidence="2">The sequence shown here is derived from an EMBL/GenBank/DDBJ whole genome shotgun (WGS) entry which is preliminary data.</text>
</comment>
<organism evidence="2">
    <name type="scientific">hydrocarbon metagenome</name>
    <dbReference type="NCBI Taxonomy" id="938273"/>
    <lineage>
        <taxon>unclassified sequences</taxon>
        <taxon>metagenomes</taxon>
        <taxon>ecological metagenomes</taxon>
    </lineage>
</organism>
<accession>A0A0W8FVX1</accession>
<evidence type="ECO:0000259" key="1">
    <source>
        <dbReference type="Pfam" id="PF17384"/>
    </source>
</evidence>
<evidence type="ECO:0000313" key="2">
    <source>
        <dbReference type="EMBL" id="KUG25063.1"/>
    </source>
</evidence>
<reference evidence="2" key="1">
    <citation type="journal article" date="2015" name="Proc. Natl. Acad. Sci. U.S.A.">
        <title>Networks of energetic and metabolic interactions define dynamics in microbial communities.</title>
        <authorList>
            <person name="Embree M."/>
            <person name="Liu J.K."/>
            <person name="Al-Bassam M.M."/>
            <person name="Zengler K."/>
        </authorList>
    </citation>
    <scope>NUCLEOTIDE SEQUENCE</scope>
</reference>
<gene>
    <name evidence="2" type="ORF">ASZ90_005133</name>
</gene>
<name>A0A0W8FVX1_9ZZZZ</name>
<dbReference type="SUPFAM" id="SSF74942">
    <property type="entry name" value="YhbC-like, C-terminal domain"/>
    <property type="match status" value="1"/>
</dbReference>
<dbReference type="Pfam" id="PF17384">
    <property type="entry name" value="DUF150_C"/>
    <property type="match status" value="1"/>
</dbReference>
<dbReference type="EMBL" id="LNQE01000776">
    <property type="protein sequence ID" value="KUG25063.1"/>
    <property type="molecule type" value="Genomic_DNA"/>
</dbReference>
<proteinExistence type="predicted"/>
<dbReference type="InterPro" id="IPR036847">
    <property type="entry name" value="RimP_C_sf"/>
</dbReference>
<sequence length="74" mass="8843">MSSPGVDRPLKYLKQYTKHLNRDFMIKYEVEEEVKKQKGKLIQIIDEKLLFQFGKEEILIPFNKIIEAKVQISF</sequence>
<dbReference type="AlphaFoldDB" id="A0A0W8FVX1"/>
<feature type="domain" description="Ribosome maturation factor RimP C-terminal" evidence="1">
    <location>
        <begin position="10"/>
        <end position="74"/>
    </location>
</feature>
<dbReference type="InterPro" id="IPR028998">
    <property type="entry name" value="RimP_C"/>
</dbReference>